<dbReference type="Proteomes" id="UP001138802">
    <property type="component" value="Unassembled WGS sequence"/>
</dbReference>
<dbReference type="RefSeq" id="WP_200386887.1">
    <property type="nucleotide sequence ID" value="NZ_NRSD01000004.1"/>
</dbReference>
<protein>
    <submittedName>
        <fullName evidence="2">Uncharacterized protein</fullName>
    </submittedName>
</protein>
<feature type="compositionally biased region" description="Basic and acidic residues" evidence="1">
    <location>
        <begin position="1"/>
        <end position="11"/>
    </location>
</feature>
<organism evidence="2 3">
    <name type="scientific">Thiocapsa imhoffii</name>
    <dbReference type="NCBI Taxonomy" id="382777"/>
    <lineage>
        <taxon>Bacteria</taxon>
        <taxon>Pseudomonadati</taxon>
        <taxon>Pseudomonadota</taxon>
        <taxon>Gammaproteobacteria</taxon>
        <taxon>Chromatiales</taxon>
        <taxon>Chromatiaceae</taxon>
        <taxon>Thiocapsa</taxon>
    </lineage>
</organism>
<feature type="region of interest" description="Disordered" evidence="1">
    <location>
        <begin position="1"/>
        <end position="30"/>
    </location>
</feature>
<dbReference type="AlphaFoldDB" id="A0A9X0WGX4"/>
<keyword evidence="3" id="KW-1185">Reference proteome</keyword>
<name>A0A9X0WGX4_9GAMM</name>
<evidence type="ECO:0000256" key="1">
    <source>
        <dbReference type="SAM" id="MobiDB-lite"/>
    </source>
</evidence>
<feature type="compositionally biased region" description="Basic and acidic residues" evidence="1">
    <location>
        <begin position="21"/>
        <end position="30"/>
    </location>
</feature>
<dbReference type="EMBL" id="NRSD01000004">
    <property type="protein sequence ID" value="MBK1644079.1"/>
    <property type="molecule type" value="Genomic_DNA"/>
</dbReference>
<accession>A0A9X0WGX4</accession>
<proteinExistence type="predicted"/>
<gene>
    <name evidence="2" type="ORF">CKO25_05315</name>
</gene>
<comment type="caution">
    <text evidence="2">The sequence shown here is derived from an EMBL/GenBank/DDBJ whole genome shotgun (WGS) entry which is preliminary data.</text>
</comment>
<sequence length="71" mass="7276">MTAPHDAHRSDAVPTEATDAPADRPSDADRRAALAKLGTLAAWTAPVMLTMTLPKRASAFSQPPGGPGPEG</sequence>
<reference evidence="2 3" key="1">
    <citation type="journal article" date="2020" name="Microorganisms">
        <title>Osmotic Adaptation and Compatible Solute Biosynthesis of Phototrophic Bacteria as Revealed from Genome Analyses.</title>
        <authorList>
            <person name="Imhoff J.F."/>
            <person name="Rahn T."/>
            <person name="Kunzel S."/>
            <person name="Keller A."/>
            <person name="Neulinger S.C."/>
        </authorList>
    </citation>
    <scope>NUCLEOTIDE SEQUENCE [LARGE SCALE GENOMIC DNA]</scope>
    <source>
        <strain evidence="2 3">DSM 21303</strain>
    </source>
</reference>
<evidence type="ECO:0000313" key="3">
    <source>
        <dbReference type="Proteomes" id="UP001138802"/>
    </source>
</evidence>
<evidence type="ECO:0000313" key="2">
    <source>
        <dbReference type="EMBL" id="MBK1644079.1"/>
    </source>
</evidence>